<dbReference type="GeneID" id="82202287"/>
<evidence type="ECO:0000313" key="1">
    <source>
        <dbReference type="EMBL" id="OLU41298.1"/>
    </source>
</evidence>
<protein>
    <submittedName>
        <fullName evidence="1">Uncharacterized protein</fullName>
    </submittedName>
</protein>
<name>A0A1U7NHJ6_9FIRM</name>
<keyword evidence="2" id="KW-1185">Reference proteome</keyword>
<proteinExistence type="predicted"/>
<sequence length="355" mass="40824">MNQDMFGTLPDGSLYTKRRNLWTRPSQNVVTYEGHECEKITCGLKQTKYYLRQELFPLVGSVGRETHFTVSFDYIYIERQRGTTNPMSETYPSGYTTNPLESKYWFGHIPKSGNIMLINGEIWRHHKYTFAFDVDKGKAVTLPIVPAYLRDVDADLYIRNIMVTYGDEDYPYTPAPEIDPTVVFDENLFPYTIPNAENFSKIESSGPVEYSKIEDNSFCFKVAADASKTGYIYPTDGLDVLQTAEKLIPNQVYTYQYDVWTSVDHSTDRGLLSHMQCRKDAKDLHCEEYISITPSTVKADTWTHVTVKFKTSYPTNMRVFHLSATKNAVIKVKNHMLTIGEEIYPYSPSPQELAR</sequence>
<dbReference type="AlphaFoldDB" id="A0A1U7NHJ6"/>
<evidence type="ECO:0000313" key="2">
    <source>
        <dbReference type="Proteomes" id="UP000186341"/>
    </source>
</evidence>
<dbReference type="EMBL" id="MPJW01000088">
    <property type="protein sequence ID" value="OLU41298.1"/>
    <property type="molecule type" value="Genomic_DNA"/>
</dbReference>
<comment type="caution">
    <text evidence="1">The sequence shown here is derived from an EMBL/GenBank/DDBJ whole genome shotgun (WGS) entry which is preliminary data.</text>
</comment>
<dbReference type="RefSeq" id="WP_075818388.1">
    <property type="nucleotide sequence ID" value="NZ_MPJW01000088.1"/>
</dbReference>
<gene>
    <name evidence="1" type="ORF">BO222_03495</name>
</gene>
<organism evidence="1 2">
    <name type="scientific">Ileibacterium valens</name>
    <dbReference type="NCBI Taxonomy" id="1862668"/>
    <lineage>
        <taxon>Bacteria</taxon>
        <taxon>Bacillati</taxon>
        <taxon>Bacillota</taxon>
        <taxon>Erysipelotrichia</taxon>
        <taxon>Erysipelotrichales</taxon>
        <taxon>Erysipelotrichaceae</taxon>
        <taxon>Ileibacterium</taxon>
    </lineage>
</organism>
<reference evidence="1 2" key="1">
    <citation type="submission" date="2016-11" db="EMBL/GenBank/DDBJ databases">
        <title>Description of two novel members of the family Erysipelotrichaceae: Ileibacterium lipovorans gen. nov., sp. nov. and Dubosiella newyorkensis, gen. nov., sp. nov.</title>
        <authorList>
            <person name="Cox L.M."/>
            <person name="Sohn J."/>
            <person name="Tyrrell K.L."/>
            <person name="Citron D.M."/>
            <person name="Lawson P.A."/>
            <person name="Patel N.B."/>
            <person name="Iizumi T."/>
            <person name="Perez-Perez G.I."/>
            <person name="Goldstein E.J."/>
            <person name="Blaser M.J."/>
        </authorList>
    </citation>
    <scope>NUCLEOTIDE SEQUENCE [LARGE SCALE GENOMIC DNA]</scope>
    <source>
        <strain evidence="1 2">NYU-BL-A3</strain>
    </source>
</reference>
<dbReference type="OrthoDB" id="1657742at2"/>
<accession>A0A1U7NHJ6</accession>
<dbReference type="Proteomes" id="UP000186341">
    <property type="component" value="Unassembled WGS sequence"/>
</dbReference>